<dbReference type="EC" id="2.7.1.107" evidence="3 24"/>
<evidence type="ECO:0000256" key="8">
    <source>
        <dbReference type="ARBA" id="ARBA00022679"/>
    </source>
</evidence>
<comment type="caution">
    <text evidence="24">Lacks conserved residue(s) required for the propagation of feature annotation.</text>
</comment>
<comment type="catalytic activity">
    <reaction evidence="24">
        <text>a 1,2-diacyl-sn-glycerol + ATP = a 1,2-diacyl-sn-glycero-3-phosphate + ADP + H(+)</text>
        <dbReference type="Rhea" id="RHEA:10272"/>
        <dbReference type="ChEBI" id="CHEBI:15378"/>
        <dbReference type="ChEBI" id="CHEBI:17815"/>
        <dbReference type="ChEBI" id="CHEBI:30616"/>
        <dbReference type="ChEBI" id="CHEBI:58608"/>
        <dbReference type="ChEBI" id="CHEBI:456216"/>
        <dbReference type="EC" id="2.7.1.107"/>
    </reaction>
</comment>
<gene>
    <name evidence="25" type="ORF">ENE75_11855</name>
</gene>
<evidence type="ECO:0000256" key="2">
    <source>
        <dbReference type="ARBA" id="ARBA00005967"/>
    </source>
</evidence>
<keyword evidence="12 24" id="KW-0418">Kinase</keyword>
<feature type="binding site" evidence="21">
    <location>
        <position position="14"/>
    </location>
    <ligand>
        <name>substrate</name>
    </ligand>
</feature>
<feature type="binding site" evidence="23">
    <location>
        <position position="33"/>
    </location>
    <ligand>
        <name>a divalent metal cation</name>
        <dbReference type="ChEBI" id="CHEBI:60240"/>
    </ligand>
</feature>
<dbReference type="PANTHER" id="PTHR34299">
    <property type="entry name" value="DIACYLGLYCEROL KINASE"/>
    <property type="match status" value="1"/>
</dbReference>
<evidence type="ECO:0000256" key="3">
    <source>
        <dbReference type="ARBA" id="ARBA00012133"/>
    </source>
</evidence>
<evidence type="ECO:0000256" key="18">
    <source>
        <dbReference type="ARBA" id="ARBA00023209"/>
    </source>
</evidence>
<proteinExistence type="inferred from homology"/>
<dbReference type="GO" id="GO:0046872">
    <property type="term" value="F:metal ion binding"/>
    <property type="evidence" value="ECO:0007669"/>
    <property type="project" value="UniProtKB-KW"/>
</dbReference>
<feature type="binding site" evidence="21">
    <location>
        <begin position="35"/>
        <end position="39"/>
    </location>
    <ligand>
        <name>substrate</name>
    </ligand>
</feature>
<reference evidence="25 26" key="1">
    <citation type="submission" date="2019-01" db="EMBL/GenBank/DDBJ databases">
        <authorList>
            <person name="Chen W.-M."/>
        </authorList>
    </citation>
    <scope>NUCLEOTIDE SEQUENCE [LARGE SCALE GENOMIC DNA]</scope>
    <source>
        <strain evidence="25 26">ICH-3</strain>
    </source>
</reference>
<evidence type="ECO:0000256" key="17">
    <source>
        <dbReference type="ARBA" id="ARBA00023136"/>
    </source>
</evidence>
<comment type="similarity">
    <text evidence="2 24">Belongs to the bacterial diacylglycerol kinase family.</text>
</comment>
<keyword evidence="14 23" id="KW-0460">Magnesium</keyword>
<dbReference type="PANTHER" id="PTHR34299:SF1">
    <property type="entry name" value="DIACYLGLYCEROL KINASE"/>
    <property type="match status" value="1"/>
</dbReference>
<evidence type="ECO:0000256" key="15">
    <source>
        <dbReference type="ARBA" id="ARBA00022989"/>
    </source>
</evidence>
<dbReference type="InterPro" id="IPR036945">
    <property type="entry name" value="DAGK_sf"/>
</dbReference>
<evidence type="ECO:0000256" key="19">
    <source>
        <dbReference type="ARBA" id="ARBA00023264"/>
    </source>
</evidence>
<evidence type="ECO:0000256" key="5">
    <source>
        <dbReference type="ARBA" id="ARBA00022475"/>
    </source>
</evidence>
<evidence type="ECO:0000313" key="25">
    <source>
        <dbReference type="EMBL" id="RVT51512.1"/>
    </source>
</evidence>
<feature type="binding site" evidence="22">
    <location>
        <begin position="90"/>
        <end position="92"/>
    </location>
    <ligand>
        <name>ATP</name>
        <dbReference type="ChEBI" id="CHEBI:30616"/>
    </ligand>
</feature>
<comment type="subcellular location">
    <subcellularLocation>
        <location evidence="1 24">Cell inner membrane</location>
        <topology evidence="1 24">Multi-pass membrane protein</topology>
    </subcellularLocation>
</comment>
<keyword evidence="8 24" id="KW-0808">Transferase</keyword>
<dbReference type="EMBL" id="SACT01000003">
    <property type="protein sequence ID" value="RVT51512.1"/>
    <property type="molecule type" value="Genomic_DNA"/>
</dbReference>
<feature type="binding site" evidence="22">
    <location>
        <position position="14"/>
    </location>
    <ligand>
        <name>ATP</name>
        <dbReference type="ChEBI" id="CHEBI:30616"/>
    </ligand>
</feature>
<evidence type="ECO:0000256" key="13">
    <source>
        <dbReference type="ARBA" id="ARBA00022840"/>
    </source>
</evidence>
<dbReference type="RefSeq" id="WP_128198513.1">
    <property type="nucleotide sequence ID" value="NZ_SACT01000003.1"/>
</dbReference>
<evidence type="ECO:0000256" key="22">
    <source>
        <dbReference type="PIRSR" id="PIRSR600829-3"/>
    </source>
</evidence>
<feature type="binding site" evidence="21">
    <location>
        <begin position="117"/>
        <end position="122"/>
    </location>
    <ligand>
        <name>substrate</name>
    </ligand>
</feature>
<dbReference type="Pfam" id="PF01219">
    <property type="entry name" value="DAGK_prokar"/>
    <property type="match status" value="1"/>
</dbReference>
<dbReference type="Gene3D" id="1.10.287.3610">
    <property type="match status" value="1"/>
</dbReference>
<keyword evidence="10 23" id="KW-0479">Metal-binding</keyword>
<evidence type="ECO:0000256" key="14">
    <source>
        <dbReference type="ARBA" id="ARBA00022842"/>
    </source>
</evidence>
<keyword evidence="5" id="KW-1003">Cell membrane</keyword>
<dbReference type="Proteomes" id="UP000288178">
    <property type="component" value="Unassembled WGS sequence"/>
</dbReference>
<evidence type="ECO:0000256" key="11">
    <source>
        <dbReference type="ARBA" id="ARBA00022741"/>
    </source>
</evidence>
<evidence type="ECO:0000256" key="16">
    <source>
        <dbReference type="ARBA" id="ARBA00023098"/>
    </source>
</evidence>
<dbReference type="GO" id="GO:0006654">
    <property type="term" value="P:phosphatidic acid biosynthetic process"/>
    <property type="evidence" value="ECO:0007669"/>
    <property type="project" value="InterPro"/>
</dbReference>
<comment type="function">
    <text evidence="24">Catalyzes the ATP-dependent phosphorylation of sn-l,2-diacylglycerol (DAG) to phosphatidic acid. Involved in the recycling of diacylglycerol produced as a by-product during membrane-derived oligosaccharide (MDO) biosynthesis.</text>
</comment>
<dbReference type="OrthoDB" id="9796011at2"/>
<evidence type="ECO:0000256" key="10">
    <source>
        <dbReference type="ARBA" id="ARBA00022723"/>
    </source>
</evidence>
<keyword evidence="16 24" id="KW-0443">Lipid metabolism</keyword>
<dbReference type="InterPro" id="IPR033718">
    <property type="entry name" value="DAGK_prok"/>
</dbReference>
<evidence type="ECO:0000256" key="21">
    <source>
        <dbReference type="PIRSR" id="PIRSR600829-2"/>
    </source>
</evidence>
<feature type="binding site" evidence="21">
    <location>
        <begin position="18"/>
        <end position="23"/>
    </location>
    <ligand>
        <name>substrate</name>
    </ligand>
</feature>
<feature type="binding site" evidence="23">
    <location>
        <position position="81"/>
    </location>
    <ligand>
        <name>a divalent metal cation</name>
        <dbReference type="ChEBI" id="CHEBI:60240"/>
    </ligand>
</feature>
<keyword evidence="13 22" id="KW-0067">ATP-binding</keyword>
<protein>
    <recommendedName>
        <fullName evidence="4 24">Diacylglycerol kinase</fullName>
        <ecNumber evidence="3 24">2.7.1.107</ecNumber>
    </recommendedName>
</protein>
<dbReference type="GO" id="GO:0005886">
    <property type="term" value="C:plasma membrane"/>
    <property type="evidence" value="ECO:0007669"/>
    <property type="project" value="UniProtKB-SubCell"/>
</dbReference>
<keyword evidence="11 22" id="KW-0547">Nucleotide-binding</keyword>
<accession>A0A437JVT9</accession>
<feature type="transmembrane region" description="Helical" evidence="24">
    <location>
        <begin position="101"/>
        <end position="122"/>
    </location>
</feature>
<evidence type="ECO:0000256" key="7">
    <source>
        <dbReference type="ARBA" id="ARBA00022519"/>
    </source>
</evidence>
<evidence type="ECO:0000256" key="24">
    <source>
        <dbReference type="RuleBase" id="RU363065"/>
    </source>
</evidence>
<keyword evidence="9 24" id="KW-0812">Transmembrane</keyword>
<dbReference type="InterPro" id="IPR000829">
    <property type="entry name" value="DAGK"/>
</dbReference>
<evidence type="ECO:0000256" key="20">
    <source>
        <dbReference type="PIRSR" id="PIRSR600829-1"/>
    </source>
</evidence>
<keyword evidence="7 24" id="KW-0997">Cell inner membrane</keyword>
<keyword evidence="15 24" id="KW-1133">Transmembrane helix</keyword>
<evidence type="ECO:0000256" key="9">
    <source>
        <dbReference type="ARBA" id="ARBA00022692"/>
    </source>
</evidence>
<feature type="binding site" evidence="21">
    <location>
        <position position="103"/>
    </location>
    <ligand>
        <name>substrate</name>
    </ligand>
</feature>
<feature type="binding site" evidence="22">
    <location>
        <position position="21"/>
    </location>
    <ligand>
        <name>ATP</name>
        <dbReference type="ChEBI" id="CHEBI:30616"/>
    </ligand>
</feature>
<dbReference type="AlphaFoldDB" id="A0A437JVT9"/>
<feature type="binding site" evidence="22">
    <location>
        <begin position="99"/>
        <end position="100"/>
    </location>
    <ligand>
        <name>ATP</name>
        <dbReference type="ChEBI" id="CHEBI:30616"/>
    </ligand>
</feature>
<evidence type="ECO:0000256" key="4">
    <source>
        <dbReference type="ARBA" id="ARBA00017575"/>
    </source>
</evidence>
<keyword evidence="17 24" id="KW-0472">Membrane</keyword>
<evidence type="ECO:0000256" key="12">
    <source>
        <dbReference type="ARBA" id="ARBA00022777"/>
    </source>
</evidence>
<name>A0A437JVT9_9BURK</name>
<feature type="binding site" evidence="22">
    <location>
        <position position="33"/>
    </location>
    <ligand>
        <name>ATP</name>
        <dbReference type="ChEBI" id="CHEBI:30616"/>
    </ligand>
</feature>
<dbReference type="GO" id="GO:0005524">
    <property type="term" value="F:ATP binding"/>
    <property type="evidence" value="ECO:0007669"/>
    <property type="project" value="UniProtKB-KW"/>
</dbReference>
<sequence>MNDSAFKSRGGLRRIANAARYSWAGLRAAVRHEAAFRQELALGLPMIVVALFAAPSRWAALAMIASVLFVWIVELLNSAVEALADALSVEHHPLLGRAKDLGSAAVMLSLLLAVATWTVALWPA</sequence>
<feature type="transmembrane region" description="Helical" evidence="24">
    <location>
        <begin position="60"/>
        <end position="80"/>
    </location>
</feature>
<dbReference type="GO" id="GO:0004143">
    <property type="term" value="F:ATP-dependent diacylglycerol kinase activity"/>
    <property type="evidence" value="ECO:0007669"/>
    <property type="project" value="UniProtKB-EC"/>
</dbReference>
<dbReference type="CDD" id="cd14264">
    <property type="entry name" value="DAGK_IM"/>
    <property type="match status" value="1"/>
</dbReference>
<feature type="binding site" evidence="21">
    <location>
        <position position="74"/>
    </location>
    <ligand>
        <name>substrate</name>
    </ligand>
</feature>
<keyword evidence="26" id="KW-1185">Reference proteome</keyword>
<feature type="active site" description="Proton acceptor" evidence="20">
    <location>
        <position position="74"/>
    </location>
</feature>
<keyword evidence="19 24" id="KW-1208">Phospholipid metabolism</keyword>
<keyword evidence="18" id="KW-0594">Phospholipid biosynthesis</keyword>
<evidence type="ECO:0000256" key="23">
    <source>
        <dbReference type="PIRSR" id="PIRSR600829-4"/>
    </source>
</evidence>
<evidence type="ECO:0000256" key="1">
    <source>
        <dbReference type="ARBA" id="ARBA00004429"/>
    </source>
</evidence>
<evidence type="ECO:0000313" key="26">
    <source>
        <dbReference type="Proteomes" id="UP000288178"/>
    </source>
</evidence>
<keyword evidence="6" id="KW-0444">Lipid biosynthesis</keyword>
<evidence type="ECO:0000256" key="6">
    <source>
        <dbReference type="ARBA" id="ARBA00022516"/>
    </source>
</evidence>
<comment type="cofactor">
    <cofactor evidence="23">
        <name>Mg(2+)</name>
        <dbReference type="ChEBI" id="CHEBI:18420"/>
    </cofactor>
    <text evidence="23">Mn(2+), Zn(2+), Cd(2+) and Co(2+) support activity to lesser extents.</text>
</comment>
<organism evidence="25 26">
    <name type="scientific">Rubrivivax albus</name>
    <dbReference type="NCBI Taxonomy" id="2499835"/>
    <lineage>
        <taxon>Bacteria</taxon>
        <taxon>Pseudomonadati</taxon>
        <taxon>Pseudomonadota</taxon>
        <taxon>Betaproteobacteria</taxon>
        <taxon>Burkholderiales</taxon>
        <taxon>Sphaerotilaceae</taxon>
        <taxon>Rubrivivax</taxon>
    </lineage>
</organism>
<feature type="binding site" evidence="22">
    <location>
        <position position="81"/>
    </location>
    <ligand>
        <name>ATP</name>
        <dbReference type="ChEBI" id="CHEBI:30616"/>
    </ligand>
</feature>
<comment type="caution">
    <text evidence="25">The sequence shown here is derived from an EMBL/GenBank/DDBJ whole genome shotgun (WGS) entry which is preliminary data.</text>
</comment>